<dbReference type="Pfam" id="PF08401">
    <property type="entry name" value="ArdcN"/>
    <property type="match status" value="1"/>
</dbReference>
<dbReference type="GO" id="GO:0003697">
    <property type="term" value="F:single-stranded DNA binding"/>
    <property type="evidence" value="ECO:0007669"/>
    <property type="project" value="InterPro"/>
</dbReference>
<dbReference type="EMBL" id="CP061036">
    <property type="protein sequence ID" value="QQV79335.1"/>
    <property type="molecule type" value="Genomic_DNA"/>
</dbReference>
<dbReference type="KEGG" id="sari:H5J25_18990"/>
<evidence type="ECO:0000313" key="3">
    <source>
        <dbReference type="EMBL" id="QQV79335.1"/>
    </source>
</evidence>
<dbReference type="PIRSF" id="PIRSF037112">
    <property type="entry name" value="Antirestriction_ArdC"/>
    <property type="match status" value="1"/>
</dbReference>
<dbReference type="RefSeq" id="WP_202096613.1">
    <property type="nucleotide sequence ID" value="NZ_CP061036.1"/>
</dbReference>
<proteinExistence type="predicted"/>
<dbReference type="Pfam" id="PF18818">
    <property type="entry name" value="MPTase-PolyVal"/>
    <property type="match status" value="1"/>
</dbReference>
<evidence type="ECO:0000259" key="1">
    <source>
        <dbReference type="Pfam" id="PF08401"/>
    </source>
</evidence>
<geneLocation type="plasmid" evidence="3 4">
    <name>punnamed1</name>
</geneLocation>
<keyword evidence="4" id="KW-1185">Reference proteome</keyword>
<reference evidence="4" key="1">
    <citation type="submission" date="2020-09" db="EMBL/GenBank/DDBJ databases">
        <title>Sphingomonas sp., a new species isolated from pork steak.</title>
        <authorList>
            <person name="Heidler von Heilborn D."/>
        </authorList>
    </citation>
    <scope>NUCLEOTIDE SEQUENCE [LARGE SCALE GENOMIC DNA]</scope>
    <source>
        <plasmid evidence="4">punnamed1</plasmid>
    </source>
</reference>
<accession>A0A974NYM0</accession>
<dbReference type="AlphaFoldDB" id="A0A974NYM0"/>
<gene>
    <name evidence="3" type="ORF">H5J25_18990</name>
</gene>
<keyword evidence="3" id="KW-0614">Plasmid</keyword>
<dbReference type="InterPro" id="IPR017113">
    <property type="entry name" value="Antirestriction_ArdC"/>
</dbReference>
<dbReference type="Proteomes" id="UP000595894">
    <property type="component" value="Plasmid punnamed1"/>
</dbReference>
<evidence type="ECO:0000259" key="2">
    <source>
        <dbReference type="Pfam" id="PF18818"/>
    </source>
</evidence>
<protein>
    <submittedName>
        <fullName evidence="3">DUF1738 domain-containing protein</fullName>
    </submittedName>
</protein>
<sequence>MTFRRKPDAPRRDVAAEITNLIIEKLEAGVLPWSRPWGLTGAGGRPLRHCGTPYTGINTLYLWAIGDARGYNSRTWMTYRQAEELGGQVRRGERGSLSVYFSSFSKTETDRVTGTEPTKNIRFLRSYIVFNVDQIDGLPTYYYPTVAPPQPRVESEHRASIDAFFGALPGTVRHGGDQAYFSPIGDYIQMPNRGAFRSDDHYASTLGHEYTHWSGAASRLAREFGKKFGDSAYAFEELVASIGQCLVCAELGLPGDLHDNHASYIEHWLRILKSDSSAIIKAASKAEQAFNYLRDLARPASASPADDETAEWHEPEALAA</sequence>
<evidence type="ECO:0000313" key="4">
    <source>
        <dbReference type="Proteomes" id="UP000595894"/>
    </source>
</evidence>
<dbReference type="InterPro" id="IPR013610">
    <property type="entry name" value="ArdC_N"/>
</dbReference>
<name>A0A974NYM0_9SPHN</name>
<feature type="domain" description="N-terminal" evidence="1">
    <location>
        <begin position="13"/>
        <end position="130"/>
    </location>
</feature>
<dbReference type="InterPro" id="IPR041459">
    <property type="entry name" value="MPTase-PolyVal"/>
</dbReference>
<feature type="domain" description="Polyvalent protein metallopeptidase" evidence="2">
    <location>
        <begin position="160"/>
        <end position="285"/>
    </location>
</feature>
<organism evidence="3 4">
    <name type="scientific">Sphingomonas aliaeris</name>
    <dbReference type="NCBI Taxonomy" id="2759526"/>
    <lineage>
        <taxon>Bacteria</taxon>
        <taxon>Pseudomonadati</taxon>
        <taxon>Pseudomonadota</taxon>
        <taxon>Alphaproteobacteria</taxon>
        <taxon>Sphingomonadales</taxon>
        <taxon>Sphingomonadaceae</taxon>
        <taxon>Sphingomonas</taxon>
    </lineage>
</organism>